<reference evidence="2 3" key="2">
    <citation type="journal article" date="2014" name="PLoS ONE">
        <title>Evolution of mitochondria reconstructed from the energy metabolism of living bacteria.</title>
        <authorList>
            <person name="Degli Esposti M."/>
            <person name="Chouaia B."/>
            <person name="Comandatore F."/>
            <person name="Crotti E."/>
            <person name="Sassera D."/>
            <person name="Lievens P.M."/>
            <person name="Daffonchio D."/>
            <person name="Bandi C."/>
        </authorList>
    </citation>
    <scope>NUCLEOTIDE SEQUENCE [LARGE SCALE GENOMIC DNA]</scope>
    <source>
        <strain evidence="2 3">SF2.1</strain>
    </source>
</reference>
<evidence type="ECO:0000313" key="3">
    <source>
        <dbReference type="Proteomes" id="UP000027583"/>
    </source>
</evidence>
<gene>
    <name evidence="2" type="ORF">ASAP_2905</name>
</gene>
<organism evidence="2 3">
    <name type="scientific">Asaia bogorensis</name>
    <dbReference type="NCBI Taxonomy" id="91915"/>
    <lineage>
        <taxon>Bacteria</taxon>
        <taxon>Pseudomonadati</taxon>
        <taxon>Pseudomonadota</taxon>
        <taxon>Alphaproteobacteria</taxon>
        <taxon>Acetobacterales</taxon>
        <taxon>Acetobacteraceae</taxon>
        <taxon>Asaia</taxon>
    </lineage>
</organism>
<protein>
    <submittedName>
        <fullName evidence="2">Uncharacterized protein</fullName>
    </submittedName>
</protein>
<reference evidence="2 3" key="1">
    <citation type="journal article" date="2014" name="Genome Biol. Evol.">
        <title>Acetic acid bacteria genomes reveal functional traits for adaptation to life in insect guts.</title>
        <authorList>
            <person name="Chouaia B."/>
            <person name="Gaiarsa S."/>
            <person name="Crotti E."/>
            <person name="Comandatore F."/>
            <person name="Degli Esposti M."/>
            <person name="Ricci I."/>
            <person name="Alma A."/>
            <person name="Favia G."/>
            <person name="Bandi C."/>
            <person name="Daffonchio D."/>
        </authorList>
    </citation>
    <scope>NUCLEOTIDE SEQUENCE [LARGE SCALE GENOMIC DNA]</scope>
    <source>
        <strain evidence="2 3">SF2.1</strain>
    </source>
</reference>
<feature type="compositionally biased region" description="Polar residues" evidence="1">
    <location>
        <begin position="37"/>
        <end position="46"/>
    </location>
</feature>
<dbReference type="EMBL" id="CBLX010000024">
    <property type="protein sequence ID" value="CDG40950.1"/>
    <property type="molecule type" value="Genomic_DNA"/>
</dbReference>
<comment type="caution">
    <text evidence="2">The sequence shown here is derived from an EMBL/GenBank/DDBJ whole genome shotgun (WGS) entry which is preliminary data.</text>
</comment>
<name>A0A060QJ02_9PROT</name>
<evidence type="ECO:0000313" key="2">
    <source>
        <dbReference type="EMBL" id="CDG40950.1"/>
    </source>
</evidence>
<dbReference type="AlphaFoldDB" id="A0A060QJ02"/>
<proteinExistence type="predicted"/>
<accession>A0A060QJ02</accession>
<feature type="region of interest" description="Disordered" evidence="1">
    <location>
        <begin position="1"/>
        <end position="46"/>
    </location>
</feature>
<sequence>MASSLRPPADSLKPASSAIKHTDETAPESATGHAGGETQSRVVIGA</sequence>
<dbReference type="Proteomes" id="UP000027583">
    <property type="component" value="Unassembled WGS sequence"/>
</dbReference>
<evidence type="ECO:0000256" key="1">
    <source>
        <dbReference type="SAM" id="MobiDB-lite"/>
    </source>
</evidence>